<dbReference type="Proteomes" id="UP000694941">
    <property type="component" value="Unplaced"/>
</dbReference>
<gene>
    <name evidence="4 5" type="primary">LOC111087359</name>
</gene>
<dbReference type="InterPro" id="IPR017927">
    <property type="entry name" value="FAD-bd_FR_type"/>
</dbReference>
<organism evidence="3 4">
    <name type="scientific">Limulus polyphemus</name>
    <name type="common">Atlantic horseshoe crab</name>
    <dbReference type="NCBI Taxonomy" id="6850"/>
    <lineage>
        <taxon>Eukaryota</taxon>
        <taxon>Metazoa</taxon>
        <taxon>Ecdysozoa</taxon>
        <taxon>Arthropoda</taxon>
        <taxon>Chelicerata</taxon>
        <taxon>Merostomata</taxon>
        <taxon>Xiphosura</taxon>
        <taxon>Limulidae</taxon>
        <taxon>Limulus</taxon>
    </lineage>
</organism>
<evidence type="ECO:0000313" key="3">
    <source>
        <dbReference type="Proteomes" id="UP000694941"/>
    </source>
</evidence>
<keyword evidence="3" id="KW-1185">Reference proteome</keyword>
<dbReference type="Pfam" id="PF08022">
    <property type="entry name" value="FAD_binding_8"/>
    <property type="match status" value="1"/>
</dbReference>
<dbReference type="SUPFAM" id="SSF63380">
    <property type="entry name" value="Riboflavin synthase domain-like"/>
    <property type="match status" value="1"/>
</dbReference>
<protein>
    <submittedName>
        <fullName evidence="4 5">NADPH oxidase 1-like isoform X1</fullName>
    </submittedName>
</protein>
<dbReference type="PANTHER" id="PTHR11972">
    <property type="entry name" value="NADPH OXIDASE"/>
    <property type="match status" value="1"/>
</dbReference>
<dbReference type="GeneID" id="111087359"/>
<accession>A0ABM1T0N1</accession>
<evidence type="ECO:0000313" key="4">
    <source>
        <dbReference type="RefSeq" id="XP_022249437.1"/>
    </source>
</evidence>
<sequence length="124" mass="14136">MVSGLVIYVLDLVYRILRRRSTAALVAANCHPASVLELTLVKKKFYFHPGQYVLLHCPKVSLWEWHPFTITSSTSGQSKFTLHLRTRGDWSHNLSIHLLGGRTSLLVNQSCMVCSYYLFSCFDS</sequence>
<name>A0ABM1T0N1_LIMPO</name>
<reference evidence="4 5" key="1">
    <citation type="submission" date="2025-05" db="UniProtKB">
        <authorList>
            <consortium name="RefSeq"/>
        </authorList>
    </citation>
    <scope>IDENTIFICATION</scope>
    <source>
        <tissue evidence="4 5">Muscle</tissue>
    </source>
</reference>
<dbReference type="Gene3D" id="2.40.30.10">
    <property type="entry name" value="Translation factors"/>
    <property type="match status" value="1"/>
</dbReference>
<evidence type="ECO:0000313" key="5">
    <source>
        <dbReference type="RefSeq" id="XP_022249438.1"/>
    </source>
</evidence>
<dbReference type="RefSeq" id="XP_022249437.1">
    <property type="nucleotide sequence ID" value="XM_022393729.1"/>
</dbReference>
<dbReference type="RefSeq" id="XP_022249438.1">
    <property type="nucleotide sequence ID" value="XM_022393730.1"/>
</dbReference>
<proteinExistence type="predicted"/>
<evidence type="ECO:0000256" key="1">
    <source>
        <dbReference type="ARBA" id="ARBA00023002"/>
    </source>
</evidence>
<dbReference type="PROSITE" id="PS51384">
    <property type="entry name" value="FAD_FR"/>
    <property type="match status" value="1"/>
</dbReference>
<keyword evidence="1" id="KW-0560">Oxidoreductase</keyword>
<dbReference type="InterPro" id="IPR013112">
    <property type="entry name" value="FAD-bd_8"/>
</dbReference>
<dbReference type="InterPro" id="IPR017938">
    <property type="entry name" value="Riboflavin_synthase-like_b-brl"/>
</dbReference>
<dbReference type="PANTHER" id="PTHR11972:SF69">
    <property type="entry name" value="FERRIC REDUCTION OXIDASE 6-RELATED"/>
    <property type="match status" value="1"/>
</dbReference>
<feature type="domain" description="FAD-binding FR-type" evidence="2">
    <location>
        <begin position="18"/>
        <end position="124"/>
    </location>
</feature>
<evidence type="ECO:0000259" key="2">
    <source>
        <dbReference type="PROSITE" id="PS51384"/>
    </source>
</evidence>
<dbReference type="InterPro" id="IPR050369">
    <property type="entry name" value="RBOH/FRE"/>
</dbReference>